<accession>A0A089XGN0</accession>
<dbReference type="KEGG" id="sgu:SGLAU_32485"/>
<evidence type="ECO:0000313" key="3">
    <source>
        <dbReference type="Proteomes" id="UP000029482"/>
    </source>
</evidence>
<dbReference type="EMBL" id="CP009438">
    <property type="protein sequence ID" value="AIR96035.1"/>
    <property type="molecule type" value="Genomic_DNA"/>
</dbReference>
<evidence type="ECO:0000313" key="1">
    <source>
        <dbReference type="EMBL" id="AIR96035.1"/>
    </source>
</evidence>
<gene>
    <name evidence="1" type="ORF">SGLAU_00015</name>
    <name evidence="2" type="ORF">SGLAU_32485</name>
</gene>
<protein>
    <submittedName>
        <fullName evidence="2">Uncharacterized protein</fullName>
    </submittedName>
</protein>
<dbReference type="HOGENOM" id="CLU_1593619_0_0_11"/>
<dbReference type="EMBL" id="CP009438">
    <property type="protein sequence ID" value="AIS02429.1"/>
    <property type="molecule type" value="Genomic_DNA"/>
</dbReference>
<dbReference type="RefSeq" id="WP_052413519.1">
    <property type="nucleotide sequence ID" value="NZ_CP009438.1"/>
</dbReference>
<reference evidence="3" key="2">
    <citation type="journal article" date="2015" name="J. Biotechnol.">
        <title>Complete genome sequence of the actinobacterium Streptomyces glaucescens GLA.O (DSM 40922) consisting of a linear chromosome and one linear plasmid.</title>
        <authorList>
            <person name="Ortseifen V."/>
            <person name="Winkler A."/>
            <person name="Albersmeier A."/>
            <person name="Wendler S."/>
            <person name="Puhler A."/>
            <person name="Kalinowski J."/>
            <person name="Ruckert C."/>
        </authorList>
    </citation>
    <scope>NUCLEOTIDE SEQUENCE [LARGE SCALE GENOMIC DNA]</scope>
    <source>
        <strain evidence="3">DSM 40922 / GLA O</strain>
    </source>
</reference>
<name>A0A089XGN0_STRGA</name>
<reference evidence="2" key="1">
    <citation type="submission" date="2014-09" db="EMBL/GenBank/DDBJ databases">
        <title>Complete genome sequence of the Actinobacterium Streptomyces glaucescens GLA.O (=DSM 40922) consisting of a linear chromosome and one linear plasmid.</title>
        <authorList>
            <person name="Ortseifen V."/>
            <person name="Albersmeier A."/>
            <person name="Winkler A."/>
            <person name="Puhler A."/>
            <person name="Kalinowski J."/>
            <person name="Ruckert C."/>
        </authorList>
    </citation>
    <scope>NUCLEOTIDE SEQUENCE [LARGE SCALE GENOMIC DNA]</scope>
    <source>
        <strain evidence="2">GLA.O</strain>
    </source>
</reference>
<dbReference type="KEGG" id="sgu:SGLAU_00015"/>
<dbReference type="OrthoDB" id="3637795at2"/>
<evidence type="ECO:0000313" key="2">
    <source>
        <dbReference type="EMBL" id="AIS02429.1"/>
    </source>
</evidence>
<dbReference type="eggNOG" id="ENOG502ZUHW">
    <property type="taxonomic scope" value="Bacteria"/>
</dbReference>
<dbReference type="Proteomes" id="UP000029482">
    <property type="component" value="Chromosome"/>
</dbReference>
<proteinExistence type="predicted"/>
<sequence length="167" mass="17984">MEILDVLTSMAKTGRLGPVFSGADWNDVTAALGEPWDIGTMSRNRKWPRLLAYGDLELSVCRCRKVSLICVQTWRDVVELPPSAVGGTGIFPAGLKHADVVSALDKAGCSWEPYPPLTFGDQCSLTAIPSGANFTFEIPEGEEPVLNVMGLPGDGHDCSARTPDRDH</sequence>
<dbReference type="AlphaFoldDB" id="A0A089XGN0"/>
<organism evidence="2 3">
    <name type="scientific">Streptomyces glaucescens</name>
    <dbReference type="NCBI Taxonomy" id="1907"/>
    <lineage>
        <taxon>Bacteria</taxon>
        <taxon>Bacillati</taxon>
        <taxon>Actinomycetota</taxon>
        <taxon>Actinomycetes</taxon>
        <taxon>Kitasatosporales</taxon>
        <taxon>Streptomycetaceae</taxon>
        <taxon>Streptomyces</taxon>
    </lineage>
</organism>
<keyword evidence="3" id="KW-1185">Reference proteome</keyword>